<dbReference type="InterPro" id="IPR012334">
    <property type="entry name" value="Pectin_lyas_fold"/>
</dbReference>
<evidence type="ECO:0000313" key="7">
    <source>
        <dbReference type="Proteomes" id="UP001172457"/>
    </source>
</evidence>
<dbReference type="Proteomes" id="UP001172457">
    <property type="component" value="Chromosome 1"/>
</dbReference>
<dbReference type="Gene3D" id="2.160.20.10">
    <property type="entry name" value="Single-stranded right-handed beta-helix, Pectin lyase-like"/>
    <property type="match status" value="1"/>
</dbReference>
<organism evidence="6 7">
    <name type="scientific">Centaurea solstitialis</name>
    <name type="common">yellow star-thistle</name>
    <dbReference type="NCBI Taxonomy" id="347529"/>
    <lineage>
        <taxon>Eukaryota</taxon>
        <taxon>Viridiplantae</taxon>
        <taxon>Streptophyta</taxon>
        <taxon>Embryophyta</taxon>
        <taxon>Tracheophyta</taxon>
        <taxon>Spermatophyta</taxon>
        <taxon>Magnoliopsida</taxon>
        <taxon>eudicotyledons</taxon>
        <taxon>Gunneridae</taxon>
        <taxon>Pentapetalae</taxon>
        <taxon>asterids</taxon>
        <taxon>campanulids</taxon>
        <taxon>Asterales</taxon>
        <taxon>Asteraceae</taxon>
        <taxon>Carduoideae</taxon>
        <taxon>Cardueae</taxon>
        <taxon>Centaureinae</taxon>
        <taxon>Centaurea</taxon>
    </lineage>
</organism>
<dbReference type="EMBL" id="JARYMX010000001">
    <property type="protein sequence ID" value="KAJ9564421.1"/>
    <property type="molecule type" value="Genomic_DNA"/>
</dbReference>
<dbReference type="InterPro" id="IPR000070">
    <property type="entry name" value="Pectinesterase_cat"/>
</dbReference>
<dbReference type="InterPro" id="IPR011050">
    <property type="entry name" value="Pectin_lyase_fold/virulence"/>
</dbReference>
<evidence type="ECO:0000256" key="1">
    <source>
        <dbReference type="ARBA" id="ARBA00005184"/>
    </source>
</evidence>
<dbReference type="Pfam" id="PF01095">
    <property type="entry name" value="Pectinesterase"/>
    <property type="match status" value="1"/>
</dbReference>
<evidence type="ECO:0000256" key="4">
    <source>
        <dbReference type="ARBA" id="ARBA00047928"/>
    </source>
</evidence>
<evidence type="ECO:0000259" key="5">
    <source>
        <dbReference type="Pfam" id="PF01095"/>
    </source>
</evidence>
<protein>
    <recommendedName>
        <fullName evidence="5">Pectinesterase catalytic domain-containing protein</fullName>
    </recommendedName>
</protein>
<evidence type="ECO:0000313" key="6">
    <source>
        <dbReference type="EMBL" id="KAJ9564421.1"/>
    </source>
</evidence>
<dbReference type="GO" id="GO:0030599">
    <property type="term" value="F:pectinesterase activity"/>
    <property type="evidence" value="ECO:0007669"/>
    <property type="project" value="UniProtKB-EC"/>
</dbReference>
<dbReference type="GO" id="GO:0042545">
    <property type="term" value="P:cell wall modification"/>
    <property type="evidence" value="ECO:0007669"/>
    <property type="project" value="InterPro"/>
</dbReference>
<comment type="pathway">
    <text evidence="1">Glycan metabolism; pectin degradation; 2-dehydro-3-deoxy-D-gluconate from pectin: step 1/5.</text>
</comment>
<keyword evidence="3" id="KW-0063">Aspartyl esterase</keyword>
<proteinExistence type="predicted"/>
<keyword evidence="2" id="KW-0378">Hydrolase</keyword>
<dbReference type="AlphaFoldDB" id="A0AA38U1M9"/>
<accession>A0AA38U1M9</accession>
<feature type="domain" description="Pectinesterase catalytic" evidence="5">
    <location>
        <begin position="42"/>
        <end position="102"/>
    </location>
</feature>
<reference evidence="6" key="1">
    <citation type="submission" date="2023-03" db="EMBL/GenBank/DDBJ databases">
        <title>Chromosome-scale reference genome and RAD-based genetic map of yellow starthistle (Centaurea solstitialis) reveal putative structural variation and QTLs associated with invader traits.</title>
        <authorList>
            <person name="Reatini B."/>
            <person name="Cang F.A."/>
            <person name="Jiang Q."/>
            <person name="Mckibben M.T.W."/>
            <person name="Barker M.S."/>
            <person name="Rieseberg L.H."/>
            <person name="Dlugosch K.M."/>
        </authorList>
    </citation>
    <scope>NUCLEOTIDE SEQUENCE</scope>
    <source>
        <strain evidence="6">CAN-66</strain>
        <tissue evidence="6">Leaf</tissue>
    </source>
</reference>
<comment type="caution">
    <text evidence="6">The sequence shown here is derived from an EMBL/GenBank/DDBJ whole genome shotgun (WGS) entry which is preliminary data.</text>
</comment>
<evidence type="ECO:0000256" key="3">
    <source>
        <dbReference type="ARBA" id="ARBA00023085"/>
    </source>
</evidence>
<name>A0AA38U1M9_9ASTR</name>
<gene>
    <name evidence="6" type="ORF">OSB04_000387</name>
</gene>
<evidence type="ECO:0000256" key="2">
    <source>
        <dbReference type="ARBA" id="ARBA00022801"/>
    </source>
</evidence>
<comment type="catalytic activity">
    <reaction evidence="4">
        <text>[(1-&gt;4)-alpha-D-galacturonosyl methyl ester](n) + n H2O = [(1-&gt;4)-alpha-D-galacturonosyl](n) + n methanol + n H(+)</text>
        <dbReference type="Rhea" id="RHEA:22380"/>
        <dbReference type="Rhea" id="RHEA-COMP:14570"/>
        <dbReference type="Rhea" id="RHEA-COMP:14573"/>
        <dbReference type="ChEBI" id="CHEBI:15377"/>
        <dbReference type="ChEBI" id="CHEBI:15378"/>
        <dbReference type="ChEBI" id="CHEBI:17790"/>
        <dbReference type="ChEBI" id="CHEBI:140522"/>
        <dbReference type="ChEBI" id="CHEBI:140523"/>
        <dbReference type="EC" id="3.1.1.11"/>
    </reaction>
</comment>
<sequence length="176" mass="19972">MSDSQKSITTHDYREALASKRNQKFLFSFLESALDYAGGFDRGDKRFIICIQAGVYNENIQIASDLKNIMYTIITGNGSVHEGSITYNLAIVGKKKRGLVIRKKKNLFLVADLDVDDGIGRLEKKMSICEIDRVKKRMGGRNGKREGSFKKGHVIRKKKNIFLVNKEEDVENFDGF</sequence>
<keyword evidence="7" id="KW-1185">Reference proteome</keyword>
<dbReference type="SUPFAM" id="SSF51126">
    <property type="entry name" value="Pectin lyase-like"/>
    <property type="match status" value="1"/>
</dbReference>